<evidence type="ECO:0000313" key="2">
    <source>
        <dbReference type="EMBL" id="KAE9396123.1"/>
    </source>
</evidence>
<evidence type="ECO:0000313" key="3">
    <source>
        <dbReference type="Proteomes" id="UP000799118"/>
    </source>
</evidence>
<organism evidence="2 3">
    <name type="scientific">Gymnopus androsaceus JB14</name>
    <dbReference type="NCBI Taxonomy" id="1447944"/>
    <lineage>
        <taxon>Eukaryota</taxon>
        <taxon>Fungi</taxon>
        <taxon>Dikarya</taxon>
        <taxon>Basidiomycota</taxon>
        <taxon>Agaricomycotina</taxon>
        <taxon>Agaricomycetes</taxon>
        <taxon>Agaricomycetidae</taxon>
        <taxon>Agaricales</taxon>
        <taxon>Marasmiineae</taxon>
        <taxon>Omphalotaceae</taxon>
        <taxon>Gymnopus</taxon>
    </lineage>
</organism>
<dbReference type="AlphaFoldDB" id="A0A6A4HEK4"/>
<keyword evidence="3" id="KW-1185">Reference proteome</keyword>
<dbReference type="EMBL" id="ML769519">
    <property type="protein sequence ID" value="KAE9396123.1"/>
    <property type="molecule type" value="Genomic_DNA"/>
</dbReference>
<reference evidence="2" key="1">
    <citation type="journal article" date="2019" name="Environ. Microbiol.">
        <title>Fungal ecological strategies reflected in gene transcription - a case study of two litter decomposers.</title>
        <authorList>
            <person name="Barbi F."/>
            <person name="Kohler A."/>
            <person name="Barry K."/>
            <person name="Baskaran P."/>
            <person name="Daum C."/>
            <person name="Fauchery L."/>
            <person name="Ihrmark K."/>
            <person name="Kuo A."/>
            <person name="LaButti K."/>
            <person name="Lipzen A."/>
            <person name="Morin E."/>
            <person name="Grigoriev I.V."/>
            <person name="Henrissat B."/>
            <person name="Lindahl B."/>
            <person name="Martin F."/>
        </authorList>
    </citation>
    <scope>NUCLEOTIDE SEQUENCE</scope>
    <source>
        <strain evidence="2">JB14</strain>
    </source>
</reference>
<accession>A0A6A4HEK4</accession>
<protein>
    <submittedName>
        <fullName evidence="2">Uncharacterized protein</fullName>
    </submittedName>
</protein>
<dbReference type="Proteomes" id="UP000799118">
    <property type="component" value="Unassembled WGS sequence"/>
</dbReference>
<name>A0A6A4HEK4_9AGAR</name>
<feature type="region of interest" description="Disordered" evidence="1">
    <location>
        <begin position="23"/>
        <end position="61"/>
    </location>
</feature>
<sequence>MSISGTEATRAVRKVQIRYPSPLKLALCPPDPTSARPQHTRPAPTPAPDDTASLEEKKNNK</sequence>
<evidence type="ECO:0000256" key="1">
    <source>
        <dbReference type="SAM" id="MobiDB-lite"/>
    </source>
</evidence>
<gene>
    <name evidence="2" type="ORF">BT96DRAFT_997045</name>
</gene>
<proteinExistence type="predicted"/>